<name>A0A2V0RB55_9ZZZZ</name>
<reference evidence="2" key="1">
    <citation type="submission" date="2017-04" db="EMBL/GenBank/DDBJ databases">
        <title>Unveiling RNA virosphere associated with marine microorganisms.</title>
        <authorList>
            <person name="Urayama S."/>
            <person name="Takaki Y."/>
            <person name="Nishi S."/>
            <person name="Yoshida Y."/>
            <person name="Deguchi S."/>
            <person name="Takai K."/>
            <person name="Nunoura T."/>
        </authorList>
    </citation>
    <scope>NUCLEOTIDE SEQUENCE</scope>
</reference>
<feature type="transmembrane region" description="Helical" evidence="1">
    <location>
        <begin position="144"/>
        <end position="167"/>
    </location>
</feature>
<dbReference type="AlphaFoldDB" id="A0A2V0RB55"/>
<keyword evidence="1" id="KW-0472">Membrane</keyword>
<dbReference type="EMBL" id="BDQC01000184">
    <property type="protein sequence ID" value="GBH22593.1"/>
    <property type="molecule type" value="Genomic_RNA"/>
</dbReference>
<proteinExistence type="predicted"/>
<evidence type="ECO:0000313" key="2">
    <source>
        <dbReference type="EMBL" id="GBH22593.1"/>
    </source>
</evidence>
<sequence length="196" mass="22515">MNPDSEFVSNVKKAEQNLNDAAKLQLPLNLDPHLIDELAKTLCIFLSNHFGDKIIHAKFPTLKDLFIRSKMDAQSGFPGLNGRLVIKRKVFIQCIVLLLSLLENCDKATRVYNNYFSKQPSHVLTRKQTKWSDSKRITNVKLRLVFNVPAQVIIVHLFLWLIIYPIIKANSHIISTGIMQVEISKRIESLKNFNTF</sequence>
<organism evidence="2">
    <name type="scientific">viral metagenome</name>
    <dbReference type="NCBI Taxonomy" id="1070528"/>
    <lineage>
        <taxon>unclassified sequences</taxon>
        <taxon>metagenomes</taxon>
        <taxon>organismal metagenomes</taxon>
    </lineage>
</organism>
<evidence type="ECO:0000256" key="1">
    <source>
        <dbReference type="SAM" id="Phobius"/>
    </source>
</evidence>
<protein>
    <submittedName>
        <fullName evidence="2">Uncharacterized protein</fullName>
    </submittedName>
</protein>
<accession>A0A2V0RB55</accession>
<keyword evidence="1" id="KW-0812">Transmembrane</keyword>
<keyword evidence="1" id="KW-1133">Transmembrane helix</keyword>
<comment type="caution">
    <text evidence="2">The sequence shown here is derived from an EMBL/GenBank/DDBJ whole genome shotgun (WGS) entry which is preliminary data.</text>
</comment>